<dbReference type="InterPro" id="IPR029063">
    <property type="entry name" value="SAM-dependent_MTases_sf"/>
</dbReference>
<dbReference type="PANTHER" id="PTHR31009">
    <property type="entry name" value="S-ADENOSYL-L-METHIONINE:CARBOXYL METHYLTRANSFERASE FAMILY PROTEIN"/>
    <property type="match status" value="1"/>
</dbReference>
<evidence type="ECO:0000313" key="3">
    <source>
        <dbReference type="EMBL" id="KAI3861685.1"/>
    </source>
</evidence>
<evidence type="ECO:0000256" key="1">
    <source>
        <dbReference type="ARBA" id="ARBA00022723"/>
    </source>
</evidence>
<sequence>MDVEKIFHMKGGIGNESYAKNSSLQKRALDVVKSIRIDTIIDLYLTLTPQSLSIADLGCSSGPNTLSVIQEIVEVIDEASNKISQATPEFRVSLNDLPSNDFNSIFTGLPDFYKGLVNINGKEGRKRSKAAAAAPLVFIAGVPGTFYGRLFPANSLHFIHSSNSLHWLSKVPPAIYGDGGKSINKGNIYICESSPAIVSKAYLSQFQDDFSVFLQSRSDELVVGGRMVLIFLGRKESDHCNERGNAFLWALFAKAMAQLVSQGEVTEEKLDSYEVHFYAPSKDEIEDEVNRQGSFEIDQLEMFETERPGSGGMKDGEVLSYGTMVSMAVRAIQESMLQYHFGEGLNIDHLFDVYAKLLDDEIVKEDIRPLSFILVLRKLFT</sequence>
<accession>A0AAD4X7N1</accession>
<dbReference type="GO" id="GO:0008168">
    <property type="term" value="F:methyltransferase activity"/>
    <property type="evidence" value="ECO:0007669"/>
    <property type="project" value="InterPro"/>
</dbReference>
<dbReference type="InterPro" id="IPR005299">
    <property type="entry name" value="MeTrfase_7"/>
</dbReference>
<keyword evidence="1" id="KW-0479">Metal-binding</keyword>
<dbReference type="InterPro" id="IPR042086">
    <property type="entry name" value="MeTrfase_capping"/>
</dbReference>
<dbReference type="Gene3D" id="3.40.50.150">
    <property type="entry name" value="Vaccinia Virus protein VP39"/>
    <property type="match status" value="1"/>
</dbReference>
<dbReference type="Gene3D" id="1.10.1200.270">
    <property type="entry name" value="Methyltransferase, alpha-helical capping domain"/>
    <property type="match status" value="1"/>
</dbReference>
<keyword evidence="2" id="KW-0460">Magnesium</keyword>
<comment type="caution">
    <text evidence="3">The sequence shown here is derived from an EMBL/GenBank/DDBJ whole genome shotgun (WGS) entry which is preliminary data.</text>
</comment>
<dbReference type="EMBL" id="JAJJMB010014260">
    <property type="protein sequence ID" value="KAI3861685.1"/>
    <property type="molecule type" value="Genomic_DNA"/>
</dbReference>
<keyword evidence="4" id="KW-1185">Reference proteome</keyword>
<dbReference type="AlphaFoldDB" id="A0AAD4X7N1"/>
<gene>
    <name evidence="3" type="ORF">MKW98_000637</name>
</gene>
<dbReference type="SUPFAM" id="SSF53335">
    <property type="entry name" value="S-adenosyl-L-methionine-dependent methyltransferases"/>
    <property type="match status" value="1"/>
</dbReference>
<dbReference type="Pfam" id="PF03492">
    <property type="entry name" value="Methyltransf_7"/>
    <property type="match status" value="1"/>
</dbReference>
<dbReference type="Proteomes" id="UP001202328">
    <property type="component" value="Unassembled WGS sequence"/>
</dbReference>
<name>A0AAD4X7N1_9MAGN</name>
<organism evidence="3 4">
    <name type="scientific">Papaver atlanticum</name>
    <dbReference type="NCBI Taxonomy" id="357466"/>
    <lineage>
        <taxon>Eukaryota</taxon>
        <taxon>Viridiplantae</taxon>
        <taxon>Streptophyta</taxon>
        <taxon>Embryophyta</taxon>
        <taxon>Tracheophyta</taxon>
        <taxon>Spermatophyta</taxon>
        <taxon>Magnoliopsida</taxon>
        <taxon>Ranunculales</taxon>
        <taxon>Papaveraceae</taxon>
        <taxon>Papaveroideae</taxon>
        <taxon>Papaver</taxon>
    </lineage>
</organism>
<reference evidence="3" key="1">
    <citation type="submission" date="2022-04" db="EMBL/GenBank/DDBJ databases">
        <title>A functionally conserved STORR gene fusion in Papaver species that diverged 16.8 million years ago.</title>
        <authorList>
            <person name="Catania T."/>
        </authorList>
    </citation>
    <scope>NUCLEOTIDE SEQUENCE</scope>
    <source>
        <strain evidence="3">S-188037</strain>
    </source>
</reference>
<evidence type="ECO:0000313" key="4">
    <source>
        <dbReference type="Proteomes" id="UP001202328"/>
    </source>
</evidence>
<protein>
    <submittedName>
        <fullName evidence="3">Uncharacterized protein</fullName>
    </submittedName>
</protein>
<evidence type="ECO:0000256" key="2">
    <source>
        <dbReference type="ARBA" id="ARBA00022842"/>
    </source>
</evidence>
<dbReference type="GO" id="GO:0046872">
    <property type="term" value="F:metal ion binding"/>
    <property type="evidence" value="ECO:0007669"/>
    <property type="project" value="UniProtKB-KW"/>
</dbReference>
<proteinExistence type="predicted"/>